<dbReference type="EMBL" id="HACM01008326">
    <property type="protein sequence ID" value="CRZ08768.1"/>
    <property type="molecule type" value="Transcribed_RNA"/>
</dbReference>
<dbReference type="AlphaFoldDB" id="A0A0H5R3M3"/>
<feature type="signal peptide" evidence="1">
    <location>
        <begin position="1"/>
        <end position="20"/>
    </location>
</feature>
<evidence type="ECO:0000313" key="2">
    <source>
        <dbReference type="EMBL" id="CRZ08768.1"/>
    </source>
</evidence>
<accession>A0A0H5R3M3</accession>
<keyword evidence="1" id="KW-0732">Signal</keyword>
<name>A0A0H5R3M3_9EUKA</name>
<feature type="non-terminal residue" evidence="2">
    <location>
        <position position="151"/>
    </location>
</feature>
<feature type="chain" id="PRO_5005222955" evidence="1">
    <location>
        <begin position="21"/>
        <end position="151"/>
    </location>
</feature>
<evidence type="ECO:0000256" key="1">
    <source>
        <dbReference type="SAM" id="SignalP"/>
    </source>
</evidence>
<proteinExistence type="predicted"/>
<organism evidence="2">
    <name type="scientific">Spongospora subterranea</name>
    <dbReference type="NCBI Taxonomy" id="70186"/>
    <lineage>
        <taxon>Eukaryota</taxon>
        <taxon>Sar</taxon>
        <taxon>Rhizaria</taxon>
        <taxon>Endomyxa</taxon>
        <taxon>Phytomyxea</taxon>
        <taxon>Plasmodiophorida</taxon>
        <taxon>Plasmodiophoridae</taxon>
        <taxon>Spongospora</taxon>
    </lineage>
</organism>
<feature type="non-terminal residue" evidence="2">
    <location>
        <position position="1"/>
    </location>
</feature>
<sequence>QMSLIGGFLLLFSLLSIAGSVDFSNFEPLSVDPSDVQREFALRTGSWSDTPDHVWLKESFKEFVDDCLEIKLNKKSPYESDSLIEDLGKYFYDLGNHVCTWVATEGDGTNLLKSETAKDLFPRLMWTIDEEDEDFRKKGVSLMMASLFYHQ</sequence>
<reference evidence="2" key="1">
    <citation type="submission" date="2015-04" db="EMBL/GenBank/DDBJ databases">
        <title>The genome sequence of the plant pathogenic Rhizarian Plasmodiophora brassicae reveals insights in its biotrophic life cycle and the origin of chitin synthesis.</title>
        <authorList>
            <person name="Schwelm A."/>
            <person name="Fogelqvist J."/>
            <person name="Knaust A."/>
            <person name="Julke S."/>
            <person name="Lilja T."/>
            <person name="Dhandapani V."/>
            <person name="Bonilla-Rosso G."/>
            <person name="Karlsson M."/>
            <person name="Shevchenko A."/>
            <person name="Choi S.R."/>
            <person name="Kim H.G."/>
            <person name="Park J.Y."/>
            <person name="Lim Y.P."/>
            <person name="Ludwig-Muller J."/>
            <person name="Dixelius C."/>
        </authorList>
    </citation>
    <scope>NUCLEOTIDE SEQUENCE</scope>
    <source>
        <tissue evidence="2">Potato root galls</tissue>
    </source>
</reference>
<protein>
    <submittedName>
        <fullName evidence="2">Uncharacterized protein</fullName>
    </submittedName>
</protein>